<name>A0A2J8A281_9CHLO</name>
<sequence>MRENVIGRLLDTTFGVRGRFNLISWALAGGAAYFFIYAPEQRKAAERKVLYEQKRRHYEEKGMWDIDRVKPVPDKQQNGLVVGVSPEARQQQQQQREGGAKEA</sequence>
<dbReference type="Proteomes" id="UP000236333">
    <property type="component" value="Unassembled WGS sequence"/>
</dbReference>
<evidence type="ECO:0000256" key="2">
    <source>
        <dbReference type="SAM" id="Phobius"/>
    </source>
</evidence>
<comment type="caution">
    <text evidence="3">The sequence shown here is derived from an EMBL/GenBank/DDBJ whole genome shotgun (WGS) entry which is preliminary data.</text>
</comment>
<evidence type="ECO:0000313" key="4">
    <source>
        <dbReference type="Proteomes" id="UP000236333"/>
    </source>
</evidence>
<dbReference type="EMBL" id="PGGS01000225">
    <property type="protein sequence ID" value="PNH06624.1"/>
    <property type="molecule type" value="Genomic_DNA"/>
</dbReference>
<gene>
    <name evidence="3" type="ORF">TSOC_007001</name>
</gene>
<organism evidence="3 4">
    <name type="scientific">Tetrabaena socialis</name>
    <dbReference type="NCBI Taxonomy" id="47790"/>
    <lineage>
        <taxon>Eukaryota</taxon>
        <taxon>Viridiplantae</taxon>
        <taxon>Chlorophyta</taxon>
        <taxon>core chlorophytes</taxon>
        <taxon>Chlorophyceae</taxon>
        <taxon>CS clade</taxon>
        <taxon>Chlamydomonadales</taxon>
        <taxon>Tetrabaenaceae</taxon>
        <taxon>Tetrabaena</taxon>
    </lineage>
</organism>
<protein>
    <submittedName>
        <fullName evidence="3">Uncharacterized protein</fullName>
    </submittedName>
</protein>
<keyword evidence="4" id="KW-1185">Reference proteome</keyword>
<feature type="region of interest" description="Disordered" evidence="1">
    <location>
        <begin position="69"/>
        <end position="103"/>
    </location>
</feature>
<dbReference type="AlphaFoldDB" id="A0A2J8A281"/>
<proteinExistence type="predicted"/>
<keyword evidence="2" id="KW-0472">Membrane</keyword>
<keyword evidence="2" id="KW-1133">Transmembrane helix</keyword>
<reference evidence="3 4" key="1">
    <citation type="journal article" date="2017" name="Mol. Biol. Evol.">
        <title>The 4-celled Tetrabaena socialis nuclear genome reveals the essential components for genetic control of cell number at the origin of multicellularity in the volvocine lineage.</title>
        <authorList>
            <person name="Featherston J."/>
            <person name="Arakaki Y."/>
            <person name="Hanschen E.R."/>
            <person name="Ferris P.J."/>
            <person name="Michod R.E."/>
            <person name="Olson B.J.S.C."/>
            <person name="Nozaki H."/>
            <person name="Durand P.M."/>
        </authorList>
    </citation>
    <scope>NUCLEOTIDE SEQUENCE [LARGE SCALE GENOMIC DNA]</scope>
    <source>
        <strain evidence="3 4">NIES-571</strain>
    </source>
</reference>
<evidence type="ECO:0000256" key="1">
    <source>
        <dbReference type="SAM" id="MobiDB-lite"/>
    </source>
</evidence>
<evidence type="ECO:0000313" key="3">
    <source>
        <dbReference type="EMBL" id="PNH06624.1"/>
    </source>
</evidence>
<feature type="transmembrane region" description="Helical" evidence="2">
    <location>
        <begin position="20"/>
        <end position="38"/>
    </location>
</feature>
<dbReference type="OrthoDB" id="537655at2759"/>
<accession>A0A2J8A281</accession>
<keyword evidence="2" id="KW-0812">Transmembrane</keyword>